<keyword evidence="5 6" id="KW-0539">Nucleus</keyword>
<feature type="region of interest" description="Disordered" evidence="8">
    <location>
        <begin position="1"/>
        <end position="20"/>
    </location>
</feature>
<feature type="DNA-binding region" description="Homeobox" evidence="6">
    <location>
        <begin position="29"/>
        <end position="82"/>
    </location>
</feature>
<evidence type="ECO:0000256" key="2">
    <source>
        <dbReference type="ARBA" id="ARBA00010896"/>
    </source>
</evidence>
<keyword evidence="3 6" id="KW-0238">DNA-binding</keyword>
<feature type="region of interest" description="Disordered" evidence="8">
    <location>
        <begin position="361"/>
        <end position="387"/>
    </location>
</feature>
<proteinExistence type="inferred from homology"/>
<evidence type="ECO:0000313" key="10">
    <source>
        <dbReference type="EMBL" id="TID21512.1"/>
    </source>
</evidence>
<feature type="region of interest" description="Disordered" evidence="8">
    <location>
        <begin position="259"/>
        <end position="299"/>
    </location>
</feature>
<dbReference type="GO" id="GO:0016586">
    <property type="term" value="C:RSC-type complex"/>
    <property type="evidence" value="ECO:0007669"/>
    <property type="project" value="TreeGrafter"/>
</dbReference>
<comment type="caution">
    <text evidence="10">The sequence shown here is derived from an EMBL/GenBank/DDBJ whole genome shotgun (WGS) entry which is preliminary data.</text>
</comment>
<dbReference type="Proteomes" id="UP000298493">
    <property type="component" value="Unassembled WGS sequence"/>
</dbReference>
<organism evidence="10 11">
    <name type="scientific">Venturia nashicola</name>
    <dbReference type="NCBI Taxonomy" id="86259"/>
    <lineage>
        <taxon>Eukaryota</taxon>
        <taxon>Fungi</taxon>
        <taxon>Dikarya</taxon>
        <taxon>Ascomycota</taxon>
        <taxon>Pezizomycotina</taxon>
        <taxon>Dothideomycetes</taxon>
        <taxon>Pleosporomycetidae</taxon>
        <taxon>Venturiales</taxon>
        <taxon>Venturiaceae</taxon>
        <taxon>Venturia</taxon>
    </lineage>
</organism>
<evidence type="ECO:0000259" key="9">
    <source>
        <dbReference type="PROSITE" id="PS50071"/>
    </source>
</evidence>
<feature type="compositionally biased region" description="Polar residues" evidence="8">
    <location>
        <begin position="666"/>
        <end position="683"/>
    </location>
</feature>
<feature type="compositionally biased region" description="Polar residues" evidence="8">
    <location>
        <begin position="287"/>
        <end position="299"/>
    </location>
</feature>
<dbReference type="GO" id="GO:0003677">
    <property type="term" value="F:DNA binding"/>
    <property type="evidence" value="ECO:0007669"/>
    <property type="project" value="UniProtKB-UniRule"/>
</dbReference>
<comment type="subcellular location">
    <subcellularLocation>
        <location evidence="1 6 7">Nucleus</location>
    </subcellularLocation>
</comment>
<reference evidence="10 11" key="1">
    <citation type="submission" date="2019-04" db="EMBL/GenBank/DDBJ databases">
        <title>High contiguity whole genome sequence and gene annotation resource for two Venturia nashicola isolates.</title>
        <authorList>
            <person name="Prokchorchik M."/>
            <person name="Won K."/>
            <person name="Lee Y."/>
            <person name="Choi E.D."/>
            <person name="Segonzac C."/>
            <person name="Sohn K.H."/>
        </authorList>
    </citation>
    <scope>NUCLEOTIDE SEQUENCE [LARGE SCALE GENOMIC DNA]</scope>
    <source>
        <strain evidence="10 11">PRI2</strain>
    </source>
</reference>
<dbReference type="InterPro" id="IPR050720">
    <property type="entry name" value="Engrailed_Homeobox_TFs"/>
</dbReference>
<dbReference type="PROSITE" id="PS50071">
    <property type="entry name" value="HOMEOBOX_2"/>
    <property type="match status" value="1"/>
</dbReference>
<dbReference type="GO" id="GO:0000981">
    <property type="term" value="F:DNA-binding transcription factor activity, RNA polymerase II-specific"/>
    <property type="evidence" value="ECO:0007669"/>
    <property type="project" value="InterPro"/>
</dbReference>
<evidence type="ECO:0000256" key="3">
    <source>
        <dbReference type="ARBA" id="ARBA00023125"/>
    </source>
</evidence>
<dbReference type="PANTHER" id="PTHR24341">
    <property type="entry name" value="HOMEOBOX PROTEIN ENGRAILED"/>
    <property type="match status" value="1"/>
</dbReference>
<evidence type="ECO:0000256" key="6">
    <source>
        <dbReference type="PROSITE-ProRule" id="PRU00108"/>
    </source>
</evidence>
<evidence type="ECO:0000256" key="4">
    <source>
        <dbReference type="ARBA" id="ARBA00023155"/>
    </source>
</evidence>
<dbReference type="InterPro" id="IPR017970">
    <property type="entry name" value="Homeobox_CS"/>
</dbReference>
<dbReference type="STRING" id="86259.A0A4Z1NZG0"/>
<feature type="region of interest" description="Disordered" evidence="8">
    <location>
        <begin position="666"/>
        <end position="706"/>
    </location>
</feature>
<keyword evidence="4 6" id="KW-0371">Homeobox</keyword>
<dbReference type="AlphaFoldDB" id="A0A4Z1NZG0"/>
<feature type="compositionally biased region" description="Polar residues" evidence="8">
    <location>
        <begin position="364"/>
        <end position="373"/>
    </location>
</feature>
<dbReference type="EMBL" id="SNSC02000009">
    <property type="protein sequence ID" value="TID21512.1"/>
    <property type="molecule type" value="Genomic_DNA"/>
</dbReference>
<dbReference type="Gene3D" id="1.10.10.60">
    <property type="entry name" value="Homeodomain-like"/>
    <property type="match status" value="1"/>
</dbReference>
<evidence type="ECO:0000256" key="8">
    <source>
        <dbReference type="SAM" id="MobiDB-lite"/>
    </source>
</evidence>
<dbReference type="InterPro" id="IPR001356">
    <property type="entry name" value="HD"/>
</dbReference>
<feature type="domain" description="Homeobox" evidence="9">
    <location>
        <begin position="27"/>
        <end position="81"/>
    </location>
</feature>
<comment type="similarity">
    <text evidence="2">Belongs to the engrailed homeobox family.</text>
</comment>
<evidence type="ECO:0000256" key="1">
    <source>
        <dbReference type="ARBA" id="ARBA00004123"/>
    </source>
</evidence>
<keyword evidence="11" id="KW-1185">Reference proteome</keyword>
<feature type="region of interest" description="Disordered" evidence="8">
    <location>
        <begin position="579"/>
        <end position="603"/>
    </location>
</feature>
<accession>A0A4Z1NZG0</accession>
<evidence type="ECO:0000256" key="7">
    <source>
        <dbReference type="RuleBase" id="RU000682"/>
    </source>
</evidence>
<evidence type="ECO:0000256" key="5">
    <source>
        <dbReference type="ARBA" id="ARBA00023242"/>
    </source>
</evidence>
<dbReference type="PROSITE" id="PS00027">
    <property type="entry name" value="HOMEOBOX_1"/>
    <property type="match status" value="1"/>
</dbReference>
<dbReference type="InterPro" id="IPR009057">
    <property type="entry name" value="Homeodomain-like_sf"/>
</dbReference>
<protein>
    <submittedName>
        <fullName evidence="10">Putative beta-galactosidase A</fullName>
    </submittedName>
</protein>
<dbReference type="Pfam" id="PF00046">
    <property type="entry name" value="Homeodomain"/>
    <property type="match status" value="1"/>
</dbReference>
<dbReference type="SMART" id="SM00389">
    <property type="entry name" value="HOX"/>
    <property type="match status" value="1"/>
</dbReference>
<name>A0A4Z1NZG0_9PEZI</name>
<evidence type="ECO:0000313" key="11">
    <source>
        <dbReference type="Proteomes" id="UP000298493"/>
    </source>
</evidence>
<dbReference type="CDD" id="cd00086">
    <property type="entry name" value="homeodomain"/>
    <property type="match status" value="1"/>
</dbReference>
<dbReference type="SUPFAM" id="SSF46689">
    <property type="entry name" value="Homeodomain-like"/>
    <property type="match status" value="1"/>
</dbReference>
<gene>
    <name evidence="10" type="ORF">E6O75_ATG04907</name>
</gene>
<dbReference type="PANTHER" id="PTHR24341:SF6">
    <property type="entry name" value="HOMEOBOX PROTEIN INVECTED"/>
    <property type="match status" value="1"/>
</dbReference>
<sequence>MNSYGAPGSWDHPQHPHPIVQVCPDVKPRLTKDQHDILEEQFRQQPKPSTSTKKGFADELGVPLDKINNWFQNRRAKVKQDLKKDMNARAMMEQHHPHYLSHALYLPPAQPLPSSNHDFLGLQTVVPSNQECRTQSVSCSPSASVSDQADLYSNQSGFSSRVPIIIETSQAESREEIERNMLLSGYPLSAPMDAMTSTPNGLCGYPAFNDPFSIQQYPGELGNQFVEIPYPTYLDTMDSQSPESISALDASNNMPSLTSTYSHPDWDSRKLSLPADSPLAPIDTSDEPTPTWSPSQMMGQPSGFFLNQNSSVPAMSPQNQSEFASPSQLDLPVEAFGRRGSSSSALADSMSNVDIANLEIVESGDSSQGQPSSLAERRQKTRPANLGPAALRSASYSAGMPGSPGAHQNTGADQALRRIRSSGVVGRISKPSASGQRSPLNFSFAEAAASPKFARHVSNYSMSTDSSGPLSATTNLAPPTPSTPSDFARFCNWQSQGPMKMFPSDSNSNGVSIHEESYNNGLFLNVSSPPGTPLDTDQYAQYHTQMHAQQQAMYRETPPQSAPATQLAFAATSLMPQSQTMTQSTSGDRSHVRRPSLPDNSFNVESYQQWPPVPMFNTTGDLQMSHPMQFNAHDLPQFMPQPNNSNMAGYASLADPLLGQEFSVHQYSSPQGVSCSPSPSRNDSAPKMYHFSNTGPNDFGPTANRS</sequence>